<proteinExistence type="inferred from homology"/>
<dbReference type="PROSITE" id="PS51354">
    <property type="entry name" value="GLUTAREDOXIN_2"/>
    <property type="match status" value="1"/>
</dbReference>
<evidence type="ECO:0000256" key="1">
    <source>
        <dbReference type="ARBA" id="ARBA00023157"/>
    </source>
</evidence>
<dbReference type="Gene3D" id="3.40.30.10">
    <property type="entry name" value="Glutaredoxin"/>
    <property type="match status" value="1"/>
</dbReference>
<evidence type="ECO:0000313" key="5">
    <source>
        <dbReference type="Proteomes" id="UP000245080"/>
    </source>
</evidence>
<dbReference type="Pfam" id="PF03960">
    <property type="entry name" value="ArsC"/>
    <property type="match status" value="1"/>
</dbReference>
<evidence type="ECO:0000256" key="3">
    <source>
        <dbReference type="PROSITE-ProRule" id="PRU01282"/>
    </source>
</evidence>
<dbReference type="InterPro" id="IPR036249">
    <property type="entry name" value="Thioredoxin-like_sf"/>
</dbReference>
<dbReference type="CDD" id="cd03032">
    <property type="entry name" value="ArsC_Spx"/>
    <property type="match status" value="1"/>
</dbReference>
<accession>A0A2V1N060</accession>
<keyword evidence="2" id="KW-0676">Redox-active center</keyword>
<reference evidence="4 5" key="1">
    <citation type="journal article" date="2018" name="Int. J. Syst. Evol. Microbiol.">
        <title>Lactobacillus bambusae sp. nov., isolated from a traditional fermented Ma-bamboo shoots of Taiwan.</title>
        <authorList>
            <person name="Wang L.-T."/>
        </authorList>
    </citation>
    <scope>NUCLEOTIDE SEQUENCE [LARGE SCALE GENOMIC DNA]</scope>
    <source>
        <strain evidence="4 5">BS-W1</strain>
    </source>
</reference>
<comment type="caution">
    <text evidence="4">The sequence shown here is derived from an EMBL/GenBank/DDBJ whole genome shotgun (WGS) entry which is preliminary data.</text>
</comment>
<dbReference type="AlphaFoldDB" id="A0A2V1N060"/>
<dbReference type="PROSITE" id="PS51353">
    <property type="entry name" value="ARSC"/>
    <property type="match status" value="1"/>
</dbReference>
<dbReference type="EMBL" id="QCXQ01000001">
    <property type="protein sequence ID" value="PWG00617.1"/>
    <property type="molecule type" value="Genomic_DNA"/>
</dbReference>
<dbReference type="InterPro" id="IPR006660">
    <property type="entry name" value="Arsenate_reductase-like"/>
</dbReference>
<dbReference type="InterPro" id="IPR006504">
    <property type="entry name" value="Tscrpt_reg_Spx/MgsR"/>
</dbReference>
<dbReference type="PANTHER" id="PTHR30041:SF7">
    <property type="entry name" value="GLOBAL TRANSCRIPTIONAL REGULATOR SPX"/>
    <property type="match status" value="1"/>
</dbReference>
<dbReference type="NCBIfam" id="TIGR01617">
    <property type="entry name" value="arsC_related"/>
    <property type="match status" value="1"/>
</dbReference>
<evidence type="ECO:0000256" key="2">
    <source>
        <dbReference type="ARBA" id="ARBA00023284"/>
    </source>
</evidence>
<dbReference type="NCBIfam" id="NF009210">
    <property type="entry name" value="PRK12559.1"/>
    <property type="match status" value="1"/>
</dbReference>
<evidence type="ECO:0000313" key="4">
    <source>
        <dbReference type="EMBL" id="PWG00617.1"/>
    </source>
</evidence>
<sequence>MTVLLYTSPSCTSCRKAREWLDEHEIDYVEKNIFLEPLSNEEIKRILRLTEDGTEEIISKRSNAYQNLDRDINEMSLKELYQLIHDEPGILRRPIMTDNKRLQVGYNDEEMGRFLPRYVRVLELERARKLANDF</sequence>
<keyword evidence="5" id="KW-1185">Reference proteome</keyword>
<dbReference type="OrthoDB" id="9794155at2"/>
<dbReference type="PANTHER" id="PTHR30041">
    <property type="entry name" value="ARSENATE REDUCTASE"/>
    <property type="match status" value="1"/>
</dbReference>
<dbReference type="Proteomes" id="UP000245080">
    <property type="component" value="Unassembled WGS sequence"/>
</dbReference>
<dbReference type="SUPFAM" id="SSF52833">
    <property type="entry name" value="Thioredoxin-like"/>
    <property type="match status" value="1"/>
</dbReference>
<dbReference type="RefSeq" id="WP_109249330.1">
    <property type="nucleotide sequence ID" value="NZ_QCXQ01000001.1"/>
</dbReference>
<gene>
    <name evidence="4" type="primary">spxA</name>
    <name evidence="4" type="ORF">DCM90_00115</name>
</gene>
<name>A0A2V1N060_9LACO</name>
<organism evidence="4 5">
    <name type="scientific">Levilactobacillus bambusae</name>
    <dbReference type="NCBI Taxonomy" id="2024736"/>
    <lineage>
        <taxon>Bacteria</taxon>
        <taxon>Bacillati</taxon>
        <taxon>Bacillota</taxon>
        <taxon>Bacilli</taxon>
        <taxon>Lactobacillales</taxon>
        <taxon>Lactobacillaceae</taxon>
        <taxon>Levilactobacillus</taxon>
    </lineage>
</organism>
<protein>
    <submittedName>
        <fullName evidence="4">Transcriptional regulator Spx</fullName>
    </submittedName>
</protein>
<dbReference type="NCBIfam" id="NF002459">
    <property type="entry name" value="PRK01655.1"/>
    <property type="match status" value="1"/>
</dbReference>
<comment type="similarity">
    <text evidence="3">Belongs to the ArsC family.</text>
</comment>
<keyword evidence="1" id="KW-1015">Disulfide bond</keyword>